<comment type="caution">
    <text evidence="1">The sequence shown here is derived from an EMBL/GenBank/DDBJ whole genome shotgun (WGS) entry which is preliminary data.</text>
</comment>
<name>D0GNX2_9FUSO</name>
<keyword evidence="2" id="KW-1185">Reference proteome</keyword>
<evidence type="ECO:0000313" key="1">
    <source>
        <dbReference type="EMBL" id="EEY34208.1"/>
    </source>
</evidence>
<dbReference type="RefSeq" id="WP_006808186.1">
    <property type="nucleotide sequence ID" value="NZ_ADAD01000177.1"/>
</dbReference>
<sequence length="114" mass="12672">MPKLKLTNVYAKDETGKGYKVYEELEIEFQDNGDDEKLAKIINSNLEGTADRLETYDALAEDMIISPEGARSHKFFGKNAAAVVNSLLPFLLKYGNEDMISANKKLKVVEVAGE</sequence>
<accession>D0GNX2</accession>
<dbReference type="Proteomes" id="UP000004226">
    <property type="component" value="Unassembled WGS sequence"/>
</dbReference>
<evidence type="ECO:0000313" key="2">
    <source>
        <dbReference type="Proteomes" id="UP000004226"/>
    </source>
</evidence>
<gene>
    <name evidence="1" type="ORF">HMPREF0554_0825</name>
</gene>
<reference evidence="1 2" key="1">
    <citation type="submission" date="2009-10" db="EMBL/GenBank/DDBJ databases">
        <authorList>
            <person name="Harkins D.M."/>
            <person name="Madupu R."/>
            <person name="Durkin A.S."/>
            <person name="Torralba M."/>
            <person name="Methe B."/>
            <person name="Sutton G.G."/>
            <person name="Strausberg R.L."/>
            <person name="Nelson K.E."/>
        </authorList>
    </citation>
    <scope>NUCLEOTIDE SEQUENCE [LARGE SCALE GENOMIC DNA]</scope>
    <source>
        <strain evidence="1 2">F0264</strain>
    </source>
</reference>
<protein>
    <submittedName>
        <fullName evidence="1">Uncharacterized protein</fullName>
    </submittedName>
</protein>
<proteinExistence type="predicted"/>
<dbReference type="EMBL" id="ADAD01000177">
    <property type="protein sequence ID" value="EEY34208.1"/>
    <property type="molecule type" value="Genomic_DNA"/>
</dbReference>
<organism evidence="1 2">
    <name type="scientific">Pseudoleptotrichia goodfellowii F0264</name>
    <dbReference type="NCBI Taxonomy" id="596323"/>
    <lineage>
        <taxon>Bacteria</taxon>
        <taxon>Fusobacteriati</taxon>
        <taxon>Fusobacteriota</taxon>
        <taxon>Fusobacteriia</taxon>
        <taxon>Fusobacteriales</taxon>
        <taxon>Leptotrichiaceae</taxon>
        <taxon>Pseudoleptotrichia</taxon>
    </lineage>
</organism>
<dbReference type="AlphaFoldDB" id="D0GNX2"/>